<evidence type="ECO:0000313" key="3">
    <source>
        <dbReference type="EMBL" id="CAE8586974.1"/>
    </source>
</evidence>
<proteinExistence type="predicted"/>
<evidence type="ECO:0000256" key="1">
    <source>
        <dbReference type="SAM" id="Coils"/>
    </source>
</evidence>
<organism evidence="3 4">
    <name type="scientific">Polarella glacialis</name>
    <name type="common">Dinoflagellate</name>
    <dbReference type="NCBI Taxonomy" id="89957"/>
    <lineage>
        <taxon>Eukaryota</taxon>
        <taxon>Sar</taxon>
        <taxon>Alveolata</taxon>
        <taxon>Dinophyceae</taxon>
        <taxon>Suessiales</taxon>
        <taxon>Suessiaceae</taxon>
        <taxon>Polarella</taxon>
    </lineage>
</organism>
<dbReference type="EMBL" id="CAJNNV010002308">
    <property type="protein sequence ID" value="CAE8586974.1"/>
    <property type="molecule type" value="Genomic_DNA"/>
</dbReference>
<name>A0A813DGZ5_POLGL</name>
<sequence length="738" mass="80050">MAARGAELDSDTELPFFFALHIDPLEPHRRFHGDILFGTNFLKQSLDGCLQGVSDRMSPGTTLDSHNVAKCLHEIGKLGYRLQSVCRGDRIAYNNTGSSTFYFQLGNGAEEAEELRTQLRALRSRLEAEAEAWSEEKLAQQQKCRQLGAQVLELHAQCQAEREDRLRERGVKDAELNGMRREAATQATSVAGLHAGLAAAATRQAEELAALRTEFETTNAEVETTKATWFAEMQQKIEQLEAGHVQAIAAYDGRVADANAEKAALQAQLEAAQSFAPALVERTLPARDGRHGEKHIRIACPGVDADYVTIEPIPNGVQVEFRSADNEPIYKRSFQYPHSDGRFELCIEECCLDWGVLVLVLKQLQQAKLKLARGRASPLVPIDEGLEVAPAAHAGLQNFTLSRTPSQDSLTTISSDWVLASIDGRSDKTGPKGASSAELPTEQSIGPCEQPMDLSEARMTASAPAATSRQCLLLGSLLLAADGSAFAVEDLAKGVELRSFRATSDGWIFGVAVVRATRVEKARDQDIAELCLEGLDGQAGSQLRATISHSVLATVTNSTRGLPLQFAAVEAGEFNPASHQLFTMCHDESGGLTTEGCPEVKAVSKSVQSCQVVEIELTDAADAVLVQVADGVFAAVFGSPGWQSMEVVTKNHSLHVQLDCSDLLAGARSSMSDPTHSQRTEPLVYRKIISPHDGHCTAWCKFHFTKQGCKRGLLCPLCHHADHADAAKCTQSHRGKRR</sequence>
<accession>A0A813DGZ5</accession>
<dbReference type="Proteomes" id="UP000654075">
    <property type="component" value="Unassembled WGS sequence"/>
</dbReference>
<reference evidence="3" key="1">
    <citation type="submission" date="2021-02" db="EMBL/GenBank/DDBJ databases">
        <authorList>
            <person name="Dougan E. K."/>
            <person name="Rhodes N."/>
            <person name="Thang M."/>
            <person name="Chan C."/>
        </authorList>
    </citation>
    <scope>NUCLEOTIDE SEQUENCE</scope>
</reference>
<keyword evidence="1" id="KW-0175">Coiled coil</keyword>
<feature type="coiled-coil region" evidence="1">
    <location>
        <begin position="248"/>
        <end position="275"/>
    </location>
</feature>
<evidence type="ECO:0000313" key="4">
    <source>
        <dbReference type="Proteomes" id="UP000654075"/>
    </source>
</evidence>
<evidence type="ECO:0000256" key="2">
    <source>
        <dbReference type="SAM" id="MobiDB-lite"/>
    </source>
</evidence>
<keyword evidence="4" id="KW-1185">Reference proteome</keyword>
<gene>
    <name evidence="3" type="ORF">PGLA1383_LOCUS5820</name>
</gene>
<feature type="region of interest" description="Disordered" evidence="2">
    <location>
        <begin position="426"/>
        <end position="446"/>
    </location>
</feature>
<protein>
    <submittedName>
        <fullName evidence="3">Uncharacterized protein</fullName>
    </submittedName>
</protein>
<comment type="caution">
    <text evidence="3">The sequence shown here is derived from an EMBL/GenBank/DDBJ whole genome shotgun (WGS) entry which is preliminary data.</text>
</comment>
<dbReference type="AlphaFoldDB" id="A0A813DGZ5"/>
<feature type="coiled-coil region" evidence="1">
    <location>
        <begin position="105"/>
        <end position="143"/>
    </location>
</feature>